<dbReference type="PROSITE" id="PS50850">
    <property type="entry name" value="MFS"/>
    <property type="match status" value="1"/>
</dbReference>
<keyword evidence="4 7" id="KW-0812">Transmembrane</keyword>
<dbReference type="GO" id="GO:0022857">
    <property type="term" value="F:transmembrane transporter activity"/>
    <property type="evidence" value="ECO:0007669"/>
    <property type="project" value="InterPro"/>
</dbReference>
<feature type="transmembrane region" description="Helical" evidence="7">
    <location>
        <begin position="256"/>
        <end position="276"/>
    </location>
</feature>
<evidence type="ECO:0000313" key="9">
    <source>
        <dbReference type="EMBL" id="SDS51998.1"/>
    </source>
</evidence>
<dbReference type="InterPro" id="IPR036259">
    <property type="entry name" value="MFS_trans_sf"/>
</dbReference>
<dbReference type="Proteomes" id="UP000199092">
    <property type="component" value="Chromosome I"/>
</dbReference>
<keyword evidence="6 7" id="KW-0472">Membrane</keyword>
<feature type="transmembrane region" description="Helical" evidence="7">
    <location>
        <begin position="160"/>
        <end position="185"/>
    </location>
</feature>
<proteinExistence type="predicted"/>
<feature type="transmembrane region" description="Helical" evidence="7">
    <location>
        <begin position="374"/>
        <end position="394"/>
    </location>
</feature>
<dbReference type="EMBL" id="LT629749">
    <property type="protein sequence ID" value="SDS51998.1"/>
    <property type="molecule type" value="Genomic_DNA"/>
</dbReference>
<dbReference type="CDD" id="cd06173">
    <property type="entry name" value="MFS_MefA_like"/>
    <property type="match status" value="1"/>
</dbReference>
<keyword evidence="3" id="KW-1003">Cell membrane</keyword>
<dbReference type="Gene3D" id="1.20.1250.20">
    <property type="entry name" value="MFS general substrate transporter like domains"/>
    <property type="match status" value="1"/>
</dbReference>
<keyword evidence="2" id="KW-0813">Transport</keyword>
<evidence type="ECO:0000259" key="8">
    <source>
        <dbReference type="PROSITE" id="PS50850"/>
    </source>
</evidence>
<dbReference type="Pfam" id="PF05977">
    <property type="entry name" value="MFS_3"/>
    <property type="match status" value="1"/>
</dbReference>
<evidence type="ECO:0000256" key="1">
    <source>
        <dbReference type="ARBA" id="ARBA00004651"/>
    </source>
</evidence>
<evidence type="ECO:0000313" key="10">
    <source>
        <dbReference type="Proteomes" id="UP000199092"/>
    </source>
</evidence>
<comment type="subcellular location">
    <subcellularLocation>
        <location evidence="1">Cell membrane</location>
        <topology evidence="1">Multi-pass membrane protein</topology>
    </subcellularLocation>
</comment>
<evidence type="ECO:0000256" key="7">
    <source>
        <dbReference type="SAM" id="Phobius"/>
    </source>
</evidence>
<dbReference type="STRING" id="546871.SAMN04488543_1885"/>
<evidence type="ECO:0000256" key="2">
    <source>
        <dbReference type="ARBA" id="ARBA00022448"/>
    </source>
</evidence>
<feature type="transmembrane region" description="Helical" evidence="7">
    <location>
        <begin position="86"/>
        <end position="108"/>
    </location>
</feature>
<keyword evidence="10" id="KW-1185">Reference proteome</keyword>
<accession>A0A1H1SVW3</accession>
<organism evidence="9 10">
    <name type="scientific">Friedmanniella luteola</name>
    <dbReference type="NCBI Taxonomy" id="546871"/>
    <lineage>
        <taxon>Bacteria</taxon>
        <taxon>Bacillati</taxon>
        <taxon>Actinomycetota</taxon>
        <taxon>Actinomycetes</taxon>
        <taxon>Propionibacteriales</taxon>
        <taxon>Nocardioidaceae</taxon>
        <taxon>Friedmanniella</taxon>
    </lineage>
</organism>
<dbReference type="OrthoDB" id="145388at2"/>
<dbReference type="RefSeq" id="WP_091412356.1">
    <property type="nucleotide sequence ID" value="NZ_LT629749.1"/>
</dbReference>
<evidence type="ECO:0000256" key="3">
    <source>
        <dbReference type="ARBA" id="ARBA00022475"/>
    </source>
</evidence>
<gene>
    <name evidence="9" type="ORF">SAMN04488543_1885</name>
</gene>
<dbReference type="PANTHER" id="PTHR23513">
    <property type="entry name" value="INTEGRAL MEMBRANE EFFLUX PROTEIN-RELATED"/>
    <property type="match status" value="1"/>
</dbReference>
<sequence>MATLALGAPYRRLWSATLLASLGDGIRAAAFPLLAVTLTRDPVLIAGVAVATQLPGVLLGLTAGWLADRLDRRRIVIVADTVRLAVLVALICLITGGWATMALLYLVVFVSGATDVARHTAASTLVPSVVAPEQLDRANGRMVTAEITGNEFVGPPLGGYLFGVALVLPFAVNGGTLAIAVALVAGIPALAQTASAAGTVPGPRESRQIRAGFRWLRKHRTFWPVPATSAALAITDTAWFTLLVLYLQDVLHLGSVWYGVMLSIGAVGGVGGGLVAASLTGQIGAKATTLTCLSLAAAGQLALGTTGSVAATAAVMASSSMAFAIWSVQVRTTIQRTVPSSLLGRVISINRVLITAGSLAGAFLGGVAASRLGLHAPFLLGLPILIVAGILVAASRTTFAQPTTPTEPDDPPTAR</sequence>
<evidence type="ECO:0000256" key="6">
    <source>
        <dbReference type="ARBA" id="ARBA00023136"/>
    </source>
</evidence>
<feature type="domain" description="Major facilitator superfamily (MFS) profile" evidence="8">
    <location>
        <begin position="222"/>
        <end position="415"/>
    </location>
</feature>
<feature type="transmembrane region" description="Helical" evidence="7">
    <location>
        <begin position="222"/>
        <end position="244"/>
    </location>
</feature>
<dbReference type="GO" id="GO:0005886">
    <property type="term" value="C:plasma membrane"/>
    <property type="evidence" value="ECO:0007669"/>
    <property type="project" value="UniProtKB-SubCell"/>
</dbReference>
<name>A0A1H1SVW3_9ACTN</name>
<protein>
    <submittedName>
        <fullName evidence="9">Predicted arabinose efflux permease, MFS family</fullName>
    </submittedName>
</protein>
<dbReference type="AlphaFoldDB" id="A0A1H1SVW3"/>
<keyword evidence="5 7" id="KW-1133">Transmembrane helix</keyword>
<dbReference type="SUPFAM" id="SSF103473">
    <property type="entry name" value="MFS general substrate transporter"/>
    <property type="match status" value="1"/>
</dbReference>
<dbReference type="InterPro" id="IPR020846">
    <property type="entry name" value="MFS_dom"/>
</dbReference>
<evidence type="ECO:0000256" key="5">
    <source>
        <dbReference type="ARBA" id="ARBA00022989"/>
    </source>
</evidence>
<dbReference type="InterPro" id="IPR010290">
    <property type="entry name" value="TM_effector"/>
</dbReference>
<dbReference type="PANTHER" id="PTHR23513:SF6">
    <property type="entry name" value="MAJOR FACILITATOR SUPERFAMILY ASSOCIATED DOMAIN-CONTAINING PROTEIN"/>
    <property type="match status" value="1"/>
</dbReference>
<evidence type="ECO:0000256" key="4">
    <source>
        <dbReference type="ARBA" id="ARBA00022692"/>
    </source>
</evidence>
<feature type="transmembrane region" description="Helical" evidence="7">
    <location>
        <begin position="283"/>
        <end position="303"/>
    </location>
</feature>
<feature type="transmembrane region" description="Helical" evidence="7">
    <location>
        <begin position="44"/>
        <end position="66"/>
    </location>
</feature>
<feature type="transmembrane region" description="Helical" evidence="7">
    <location>
        <begin position="349"/>
        <end position="368"/>
    </location>
</feature>
<reference evidence="9 10" key="1">
    <citation type="submission" date="2016-10" db="EMBL/GenBank/DDBJ databases">
        <authorList>
            <person name="de Groot N.N."/>
        </authorList>
    </citation>
    <scope>NUCLEOTIDE SEQUENCE [LARGE SCALE GENOMIC DNA]</scope>
    <source>
        <strain evidence="9 10">DSM 21741</strain>
    </source>
</reference>
<feature type="transmembrane region" description="Helical" evidence="7">
    <location>
        <begin position="309"/>
        <end position="328"/>
    </location>
</feature>